<organism evidence="2 3">
    <name type="scientific">Pannus brasiliensis CCIBt3594</name>
    <dbReference type="NCBI Taxonomy" id="1427578"/>
    <lineage>
        <taxon>Bacteria</taxon>
        <taxon>Bacillati</taxon>
        <taxon>Cyanobacteriota</taxon>
        <taxon>Cyanophyceae</taxon>
        <taxon>Oscillatoriophycideae</taxon>
        <taxon>Chroococcales</taxon>
        <taxon>Microcystaceae</taxon>
        <taxon>Pannus</taxon>
    </lineage>
</organism>
<dbReference type="RefSeq" id="WP_332865904.1">
    <property type="nucleotide sequence ID" value="NZ_JBAFSM010000028.1"/>
</dbReference>
<gene>
    <name evidence="2" type="ORF">V0288_14930</name>
</gene>
<accession>A0AAW9QXF2</accession>
<keyword evidence="1" id="KW-0175">Coiled coil</keyword>
<evidence type="ECO:0000256" key="1">
    <source>
        <dbReference type="SAM" id="Coils"/>
    </source>
</evidence>
<feature type="coiled-coil region" evidence="1">
    <location>
        <begin position="2"/>
        <end position="29"/>
    </location>
</feature>
<evidence type="ECO:0000313" key="2">
    <source>
        <dbReference type="EMBL" id="MEG3438423.1"/>
    </source>
</evidence>
<evidence type="ECO:0000313" key="3">
    <source>
        <dbReference type="Proteomes" id="UP001328733"/>
    </source>
</evidence>
<comment type="caution">
    <text evidence="2">The sequence shown here is derived from an EMBL/GenBank/DDBJ whole genome shotgun (WGS) entry which is preliminary data.</text>
</comment>
<sequence length="69" mass="7997">MSEQLEERVADLEAEVARLKNKVENDSSRPWWEKIAGTFADNPAYDEAMRLGREYRDSLRPDALELANE</sequence>
<dbReference type="AlphaFoldDB" id="A0AAW9QXF2"/>
<proteinExistence type="predicted"/>
<protein>
    <submittedName>
        <fullName evidence="2">Uncharacterized protein</fullName>
    </submittedName>
</protein>
<dbReference type="EMBL" id="JBAFSM010000028">
    <property type="protein sequence ID" value="MEG3438423.1"/>
    <property type="molecule type" value="Genomic_DNA"/>
</dbReference>
<keyword evidence="3" id="KW-1185">Reference proteome</keyword>
<dbReference type="Proteomes" id="UP001328733">
    <property type="component" value="Unassembled WGS sequence"/>
</dbReference>
<reference evidence="2 3" key="1">
    <citation type="submission" date="2024-01" db="EMBL/GenBank/DDBJ databases">
        <title>Genomic insights into the taxonomy and metabolism of the cyanobacterium Pannus brasiliensis CCIBt3594.</title>
        <authorList>
            <person name="Machado M."/>
            <person name="Botero N.B."/>
            <person name="Andreote A.P.D."/>
            <person name="Feitosa A.M.T."/>
            <person name="Popin R."/>
            <person name="Sivonen K."/>
            <person name="Fiore M.F."/>
        </authorList>
    </citation>
    <scope>NUCLEOTIDE SEQUENCE [LARGE SCALE GENOMIC DNA]</scope>
    <source>
        <strain evidence="2 3">CCIBt3594</strain>
    </source>
</reference>
<name>A0AAW9QXF2_9CHRO</name>